<comment type="caution">
    <text evidence="2">The sequence shown here is derived from an EMBL/GenBank/DDBJ whole genome shotgun (WGS) entry which is preliminary data.</text>
</comment>
<dbReference type="CDD" id="cd06257">
    <property type="entry name" value="DnaJ"/>
    <property type="match status" value="1"/>
</dbReference>
<dbReference type="CDD" id="cd07316">
    <property type="entry name" value="terB_like_DjlA"/>
    <property type="match status" value="1"/>
</dbReference>
<keyword evidence="3" id="KW-1185">Reference proteome</keyword>
<dbReference type="PANTHER" id="PTHR24074">
    <property type="entry name" value="CO-CHAPERONE PROTEIN DJLA"/>
    <property type="match status" value="1"/>
</dbReference>
<dbReference type="Proteomes" id="UP001597241">
    <property type="component" value="Unassembled WGS sequence"/>
</dbReference>
<accession>A0ABW3WLP6</accession>
<dbReference type="Pfam" id="PF05099">
    <property type="entry name" value="TerB"/>
    <property type="match status" value="1"/>
</dbReference>
<dbReference type="SMART" id="SM00271">
    <property type="entry name" value="DnaJ"/>
    <property type="match status" value="1"/>
</dbReference>
<evidence type="ECO:0000313" key="3">
    <source>
        <dbReference type="Proteomes" id="UP001597241"/>
    </source>
</evidence>
<dbReference type="InterPro" id="IPR001623">
    <property type="entry name" value="DnaJ_domain"/>
</dbReference>
<dbReference type="InterPro" id="IPR036869">
    <property type="entry name" value="J_dom_sf"/>
</dbReference>
<dbReference type="Pfam" id="PF00226">
    <property type="entry name" value="DnaJ"/>
    <property type="match status" value="1"/>
</dbReference>
<evidence type="ECO:0000259" key="1">
    <source>
        <dbReference type="PROSITE" id="PS50076"/>
    </source>
</evidence>
<dbReference type="PRINTS" id="PR00625">
    <property type="entry name" value="JDOMAIN"/>
</dbReference>
<proteinExistence type="predicted"/>
<dbReference type="InterPro" id="IPR029024">
    <property type="entry name" value="TerB-like"/>
</dbReference>
<dbReference type="Gene3D" id="1.10.3680.10">
    <property type="entry name" value="TerB-like"/>
    <property type="match status" value="1"/>
</dbReference>
<reference evidence="3" key="1">
    <citation type="journal article" date="2019" name="Int. J. Syst. Evol. Microbiol.">
        <title>The Global Catalogue of Microorganisms (GCM) 10K type strain sequencing project: providing services to taxonomists for standard genome sequencing and annotation.</title>
        <authorList>
            <consortium name="The Broad Institute Genomics Platform"/>
            <consortium name="The Broad Institute Genome Sequencing Center for Infectious Disease"/>
            <person name="Wu L."/>
            <person name="Ma J."/>
        </authorList>
    </citation>
    <scope>NUCLEOTIDE SEQUENCE [LARGE SCALE GENOMIC DNA]</scope>
    <source>
        <strain evidence="3">CCUG 62221</strain>
    </source>
</reference>
<dbReference type="PROSITE" id="PS50076">
    <property type="entry name" value="DNAJ_2"/>
    <property type="match status" value="1"/>
</dbReference>
<dbReference type="InterPro" id="IPR007791">
    <property type="entry name" value="DjlA_N"/>
</dbReference>
<organism evidence="2 3">
    <name type="scientific">Lutibacter holmesii</name>
    <dbReference type="NCBI Taxonomy" id="1137985"/>
    <lineage>
        <taxon>Bacteria</taxon>
        <taxon>Pseudomonadati</taxon>
        <taxon>Bacteroidota</taxon>
        <taxon>Flavobacteriia</taxon>
        <taxon>Flavobacteriales</taxon>
        <taxon>Flavobacteriaceae</taxon>
        <taxon>Lutibacter</taxon>
    </lineage>
</organism>
<name>A0ABW3WLP6_9FLAO</name>
<feature type="domain" description="J" evidence="1">
    <location>
        <begin position="183"/>
        <end position="245"/>
    </location>
</feature>
<dbReference type="RefSeq" id="WP_386808203.1">
    <property type="nucleotide sequence ID" value="NZ_JBHTMV010000003.1"/>
</dbReference>
<sequence length="246" mass="27742">MGNFIKWLGAGLGFAVAGPIGSILGFVVGNFIDGFSKADIEQAKQFSSSSRNVQSGDFEISLLLLSAEVIKADGKVDERELAFVRDHFKRMYGAERANHAFKLFKGFIKNNKISVRQVCLQIRQNLTHASRLQLLHFLFGIAKADGNVSENEVQAIKTIAGYLYISQHDFESIKAMFYNSSDSAYKILEIDKTASNDELKKAYRKMVKKYHPDKLQHLGDEHVKGAEDKFKQVQKAYEQIQKERGL</sequence>
<dbReference type="Gene3D" id="1.10.287.110">
    <property type="entry name" value="DnaJ domain"/>
    <property type="match status" value="1"/>
</dbReference>
<protein>
    <submittedName>
        <fullName evidence="2">TerB family tellurite resistance protein</fullName>
    </submittedName>
</protein>
<dbReference type="SUPFAM" id="SSF46565">
    <property type="entry name" value="Chaperone J-domain"/>
    <property type="match status" value="1"/>
</dbReference>
<evidence type="ECO:0000313" key="2">
    <source>
        <dbReference type="EMBL" id="MFD1293149.1"/>
    </source>
</evidence>
<gene>
    <name evidence="2" type="ORF">ACFQ5N_04805</name>
</gene>
<dbReference type="InterPro" id="IPR050817">
    <property type="entry name" value="DjlA_DnaK_co-chaperone"/>
</dbReference>
<dbReference type="EMBL" id="JBHTMV010000003">
    <property type="protein sequence ID" value="MFD1293149.1"/>
    <property type="molecule type" value="Genomic_DNA"/>
</dbReference>
<dbReference type="SUPFAM" id="SSF158682">
    <property type="entry name" value="TerB-like"/>
    <property type="match status" value="1"/>
</dbReference>